<protein>
    <recommendedName>
        <fullName evidence="4">DUF393 domain-containing protein</fullName>
    </recommendedName>
</protein>
<feature type="transmembrane region" description="Helical" evidence="1">
    <location>
        <begin position="192"/>
        <end position="214"/>
    </location>
</feature>
<dbReference type="EMBL" id="CADCSU010000165">
    <property type="protein sequence ID" value="CAA9202914.1"/>
    <property type="molecule type" value="Genomic_DNA"/>
</dbReference>
<feature type="transmembrane region" description="Helical" evidence="1">
    <location>
        <begin position="251"/>
        <end position="271"/>
    </location>
</feature>
<evidence type="ECO:0000256" key="1">
    <source>
        <dbReference type="SAM" id="Phobius"/>
    </source>
</evidence>
<feature type="transmembrane region" description="Helical" evidence="1">
    <location>
        <begin position="135"/>
        <end position="154"/>
    </location>
</feature>
<organism evidence="2 3">
    <name type="scientific">Flavobacterium bizetiae</name>
    <dbReference type="NCBI Taxonomy" id="2704140"/>
    <lineage>
        <taxon>Bacteria</taxon>
        <taxon>Pseudomonadati</taxon>
        <taxon>Bacteroidota</taxon>
        <taxon>Flavobacteriia</taxon>
        <taxon>Flavobacteriales</taxon>
        <taxon>Flavobacteriaceae</taxon>
        <taxon>Flavobacterium</taxon>
    </lineage>
</organism>
<evidence type="ECO:0000313" key="3">
    <source>
        <dbReference type="Proteomes" id="UP000479938"/>
    </source>
</evidence>
<evidence type="ECO:0000313" key="2">
    <source>
        <dbReference type="EMBL" id="CAA9202914.1"/>
    </source>
</evidence>
<evidence type="ECO:0008006" key="4">
    <source>
        <dbReference type="Google" id="ProtNLM"/>
    </source>
</evidence>
<reference evidence="2 3" key="1">
    <citation type="submission" date="2020-02" db="EMBL/GenBank/DDBJ databases">
        <authorList>
            <person name="Criscuolo A."/>
        </authorList>
    </citation>
    <scope>NUCLEOTIDE SEQUENCE [LARGE SCALE GENOMIC DNA]</scope>
    <source>
        <strain evidence="2">CIP105534</strain>
    </source>
</reference>
<dbReference type="AlphaFoldDB" id="A0A6J4GZU4"/>
<name>A0A6J4GZU4_9FLAO</name>
<proteinExistence type="predicted"/>
<accession>A0A6J4GZU4</accession>
<gene>
    <name evidence="2" type="ORF">FLA105534_04316</name>
</gene>
<dbReference type="Proteomes" id="UP000479938">
    <property type="component" value="Unassembled WGS sequence"/>
</dbReference>
<dbReference type="RefSeq" id="WP_173972824.1">
    <property type="nucleotide sequence ID" value="NZ_CAJGBJ010000075.1"/>
</dbReference>
<sequence>MKMLENQTLLYDEDCPLCSLYTTGFVKSGMLDENGRKSYCQLSDEEQNFVDLKRAPNEIALVDNKTKTVTYGIDSLIKVIGFSFPLIEKIATIKPIHYILRKMYSFVSYNRKVIIPGNVKEENKLQCVPDFNYKYRFLFIAFALIVTTFVLFGYSNLIPVLPKTNIVREVVLAFGQIAFQSMFLLKFNKQTIINYAGNLMTVSLMGSLILLPILIVSQFIIIPAIIILGWFAITVLIMFTEHIRRIKILKLPYYLCYTWILYRILALFFILN</sequence>
<keyword evidence="1" id="KW-0472">Membrane</keyword>
<feature type="transmembrane region" description="Helical" evidence="1">
    <location>
        <begin position="220"/>
        <end position="239"/>
    </location>
</feature>
<keyword evidence="3" id="KW-1185">Reference proteome</keyword>
<feature type="transmembrane region" description="Helical" evidence="1">
    <location>
        <begin position="166"/>
        <end position="185"/>
    </location>
</feature>
<keyword evidence="1" id="KW-1133">Transmembrane helix</keyword>
<keyword evidence="1" id="KW-0812">Transmembrane</keyword>